<proteinExistence type="predicted"/>
<accession>A0A383EFI3</accession>
<organism evidence="1">
    <name type="scientific">marine metagenome</name>
    <dbReference type="NCBI Taxonomy" id="408172"/>
    <lineage>
        <taxon>unclassified sequences</taxon>
        <taxon>metagenomes</taxon>
        <taxon>ecological metagenomes</taxon>
    </lineage>
</organism>
<reference evidence="1" key="1">
    <citation type="submission" date="2018-05" db="EMBL/GenBank/DDBJ databases">
        <authorList>
            <person name="Lanie J.A."/>
            <person name="Ng W.-L."/>
            <person name="Kazmierczak K.M."/>
            <person name="Andrzejewski T.M."/>
            <person name="Davidsen T.M."/>
            <person name="Wayne K.J."/>
            <person name="Tettelin H."/>
            <person name="Glass J.I."/>
            <person name="Rusch D."/>
            <person name="Podicherti R."/>
            <person name="Tsui H.-C.T."/>
            <person name="Winkler M.E."/>
        </authorList>
    </citation>
    <scope>NUCLEOTIDE SEQUENCE</scope>
</reference>
<evidence type="ECO:0000313" key="1">
    <source>
        <dbReference type="EMBL" id="SVE55085.1"/>
    </source>
</evidence>
<sequence length="32" mass="3717">MRLNQHFDFWISMAHNSKVTDSNPAPPPLIHD</sequence>
<dbReference type="AlphaFoldDB" id="A0A383EFI3"/>
<name>A0A383EFI3_9ZZZZ</name>
<dbReference type="EMBL" id="UINC01225149">
    <property type="protein sequence ID" value="SVE55085.1"/>
    <property type="molecule type" value="Genomic_DNA"/>
</dbReference>
<protein>
    <submittedName>
        <fullName evidence="1">Uncharacterized protein</fullName>
    </submittedName>
</protein>
<gene>
    <name evidence="1" type="ORF">METZ01_LOCUS507939</name>
</gene>